<dbReference type="Proteomes" id="UP000504637">
    <property type="component" value="Unplaced"/>
</dbReference>
<evidence type="ECO:0000313" key="8">
    <source>
        <dbReference type="Proteomes" id="UP000504637"/>
    </source>
</evidence>
<feature type="transmembrane region" description="Helical" evidence="6">
    <location>
        <begin position="287"/>
        <end position="307"/>
    </location>
</feature>
<feature type="transmembrane region" description="Helical" evidence="6">
    <location>
        <begin position="86"/>
        <end position="102"/>
    </location>
</feature>
<feature type="transmembrane region" description="Helical" evidence="6">
    <location>
        <begin position="109"/>
        <end position="132"/>
    </location>
</feature>
<feature type="transmembrane region" description="Helical" evidence="6">
    <location>
        <begin position="15"/>
        <end position="35"/>
    </location>
</feature>
<accession>A0A6J3LQF5</accession>
<gene>
    <name evidence="9" type="ORF">K489DRAFT_405505</name>
</gene>
<dbReference type="InterPro" id="IPR039357">
    <property type="entry name" value="SRD5A/TECR"/>
</dbReference>
<dbReference type="GO" id="GO:0016020">
    <property type="term" value="C:membrane"/>
    <property type="evidence" value="ECO:0007669"/>
    <property type="project" value="UniProtKB-SubCell"/>
</dbReference>
<feature type="transmembrane region" description="Helical" evidence="6">
    <location>
        <begin position="56"/>
        <end position="74"/>
    </location>
</feature>
<dbReference type="PANTHER" id="PTHR10556">
    <property type="entry name" value="3-OXO-5-ALPHA-STEROID 4-DEHYDROGENASE"/>
    <property type="match status" value="1"/>
</dbReference>
<dbReference type="GO" id="GO:0016627">
    <property type="term" value="F:oxidoreductase activity, acting on the CH-CH group of donors"/>
    <property type="evidence" value="ECO:0007669"/>
    <property type="project" value="InterPro"/>
</dbReference>
<evidence type="ECO:0000256" key="2">
    <source>
        <dbReference type="ARBA" id="ARBA00007742"/>
    </source>
</evidence>
<feature type="domain" description="3-oxo-5-alpha-steroid 4-dehydrogenase C-terminal" evidence="7">
    <location>
        <begin position="162"/>
        <end position="259"/>
    </location>
</feature>
<dbReference type="GeneID" id="54364959"/>
<sequence length="340" mass="38382">MLATIAVFFPPTPTAYATLLNAFQWAPLFTIGMWFSDHHPCGKFSRPSGYNINGRVAWAVMESVGPLHMLYLVWNFSRQFSIQELPIWNAVMVLLYCVHYVNRAYIGPLLVAPSISPVGIEIFLMVCWHNWFNTACLTPWIMGYHTSILGFDGLATISTETSKSVASQTIPYIGLALFVLGMTNNILAEHRLWRMRREEGQRRAQVSSSKGVPASGNIYHKVYVIPPADGLFRYCLYPHYLWEWIEWLGFVLVGVAVQTTIAPTGAMQSPALRLAPWNLPFAWAAQYFNTALPLAPLAYVINFIACMPPQARRGLRWYKKEFGEEAVAGRSAIVPGISWW</sequence>
<evidence type="ECO:0000256" key="3">
    <source>
        <dbReference type="ARBA" id="ARBA00022692"/>
    </source>
</evidence>
<reference evidence="9" key="3">
    <citation type="submission" date="2025-08" db="UniProtKB">
        <authorList>
            <consortium name="RefSeq"/>
        </authorList>
    </citation>
    <scope>IDENTIFICATION</scope>
    <source>
        <strain evidence="9">CBS 342.82</strain>
    </source>
</reference>
<evidence type="ECO:0000256" key="1">
    <source>
        <dbReference type="ARBA" id="ARBA00004141"/>
    </source>
</evidence>
<keyword evidence="8" id="KW-1185">Reference proteome</keyword>
<evidence type="ECO:0000259" key="7">
    <source>
        <dbReference type="Pfam" id="PF02544"/>
    </source>
</evidence>
<proteinExistence type="inferred from homology"/>
<comment type="subcellular location">
    <subcellularLocation>
        <location evidence="1">Membrane</location>
        <topology evidence="1">Multi-pass membrane protein</topology>
    </subcellularLocation>
</comment>
<reference evidence="9" key="1">
    <citation type="submission" date="2020-01" db="EMBL/GenBank/DDBJ databases">
        <authorList>
            <consortium name="DOE Joint Genome Institute"/>
            <person name="Haridas S."/>
            <person name="Albert R."/>
            <person name="Binder M."/>
            <person name="Bloem J."/>
            <person name="Labutti K."/>
            <person name="Salamov A."/>
            <person name="Andreopoulos B."/>
            <person name="Baker S.E."/>
            <person name="Barry K."/>
            <person name="Bills G."/>
            <person name="Bluhm B.H."/>
            <person name="Cannon C."/>
            <person name="Castanera R."/>
            <person name="Culley D.E."/>
            <person name="Daum C."/>
            <person name="Ezra D."/>
            <person name="Gonzalez J.B."/>
            <person name="Henrissat B."/>
            <person name="Kuo A."/>
            <person name="Liang C."/>
            <person name="Lipzen A."/>
            <person name="Lutzoni F."/>
            <person name="Magnuson J."/>
            <person name="Mondo S."/>
            <person name="Nolan M."/>
            <person name="Ohm R."/>
            <person name="Pangilinan J."/>
            <person name="Park H.-J."/>
            <person name="Ramirez L."/>
            <person name="Alfaro M."/>
            <person name="Sun H."/>
            <person name="Tritt A."/>
            <person name="Yoshinaga Y."/>
            <person name="Zwiers L.-H."/>
            <person name="Turgeon B.G."/>
            <person name="Goodwin S.B."/>
            <person name="Spatafora J.W."/>
            <person name="Crous P.W."/>
            <person name="Grigoriev I.V."/>
        </authorList>
    </citation>
    <scope>NUCLEOTIDE SEQUENCE</scope>
    <source>
        <strain evidence="9">CBS 342.82</strain>
    </source>
</reference>
<dbReference type="AlphaFoldDB" id="A0A6J3LQF5"/>
<dbReference type="Pfam" id="PF02544">
    <property type="entry name" value="Steroid_dh"/>
    <property type="match status" value="1"/>
</dbReference>
<protein>
    <recommendedName>
        <fullName evidence="7">3-oxo-5-alpha-steroid 4-dehydrogenase C-terminal domain-containing protein</fullName>
    </recommendedName>
</protein>
<dbReference type="InterPro" id="IPR001104">
    <property type="entry name" value="3-oxo-5_a-steroid_4-DH_C"/>
</dbReference>
<name>A0A6J3LQF5_9PEZI</name>
<evidence type="ECO:0000256" key="4">
    <source>
        <dbReference type="ARBA" id="ARBA00022989"/>
    </source>
</evidence>
<dbReference type="OrthoDB" id="5788137at2759"/>
<dbReference type="PANTHER" id="PTHR10556:SF43">
    <property type="entry name" value="STEROID 5-ALPHA-REDUCTASE DET2"/>
    <property type="match status" value="1"/>
</dbReference>
<dbReference type="PROSITE" id="PS50244">
    <property type="entry name" value="S5A_REDUCTASE"/>
    <property type="match status" value="1"/>
</dbReference>
<keyword evidence="4 6" id="KW-1133">Transmembrane helix</keyword>
<keyword evidence="3 6" id="KW-0812">Transmembrane</keyword>
<reference evidence="9" key="2">
    <citation type="submission" date="2020-04" db="EMBL/GenBank/DDBJ databases">
        <authorList>
            <consortium name="NCBI Genome Project"/>
        </authorList>
    </citation>
    <scope>NUCLEOTIDE SEQUENCE</scope>
    <source>
        <strain evidence="9">CBS 342.82</strain>
    </source>
</reference>
<evidence type="ECO:0000256" key="5">
    <source>
        <dbReference type="ARBA" id="ARBA00023136"/>
    </source>
</evidence>
<organism evidence="9">
    <name type="scientific">Dissoconium aciculare CBS 342.82</name>
    <dbReference type="NCBI Taxonomy" id="1314786"/>
    <lineage>
        <taxon>Eukaryota</taxon>
        <taxon>Fungi</taxon>
        <taxon>Dikarya</taxon>
        <taxon>Ascomycota</taxon>
        <taxon>Pezizomycotina</taxon>
        <taxon>Dothideomycetes</taxon>
        <taxon>Dothideomycetidae</taxon>
        <taxon>Mycosphaerellales</taxon>
        <taxon>Dissoconiaceae</taxon>
        <taxon>Dissoconium</taxon>
    </lineage>
</organism>
<feature type="transmembrane region" description="Helical" evidence="6">
    <location>
        <begin position="169"/>
        <end position="187"/>
    </location>
</feature>
<evidence type="ECO:0000256" key="6">
    <source>
        <dbReference type="SAM" id="Phobius"/>
    </source>
</evidence>
<comment type="similarity">
    <text evidence="2">Belongs to the steroid 5-alpha reductase family.</text>
</comment>
<evidence type="ECO:0000313" key="9">
    <source>
        <dbReference type="RefSeq" id="XP_033454904.1"/>
    </source>
</evidence>
<dbReference type="RefSeq" id="XP_033454904.1">
    <property type="nucleotide sequence ID" value="XM_033607159.1"/>
</dbReference>
<dbReference type="GO" id="GO:0006629">
    <property type="term" value="P:lipid metabolic process"/>
    <property type="evidence" value="ECO:0007669"/>
    <property type="project" value="InterPro"/>
</dbReference>
<feature type="transmembrane region" description="Helical" evidence="6">
    <location>
        <begin position="247"/>
        <end position="267"/>
    </location>
</feature>
<keyword evidence="5 6" id="KW-0472">Membrane</keyword>